<evidence type="ECO:0000256" key="1">
    <source>
        <dbReference type="SAM" id="MobiDB-lite"/>
    </source>
</evidence>
<keyword evidence="2" id="KW-0812">Transmembrane</keyword>
<feature type="compositionally biased region" description="Low complexity" evidence="1">
    <location>
        <begin position="271"/>
        <end position="281"/>
    </location>
</feature>
<feature type="compositionally biased region" description="Basic and acidic residues" evidence="1">
    <location>
        <begin position="376"/>
        <end position="399"/>
    </location>
</feature>
<name>A0AAN9K0G2_CANGL</name>
<organism evidence="3 4">
    <name type="scientific">Canavalia gladiata</name>
    <name type="common">Sword bean</name>
    <name type="synonym">Dolichos gladiatus</name>
    <dbReference type="NCBI Taxonomy" id="3824"/>
    <lineage>
        <taxon>Eukaryota</taxon>
        <taxon>Viridiplantae</taxon>
        <taxon>Streptophyta</taxon>
        <taxon>Embryophyta</taxon>
        <taxon>Tracheophyta</taxon>
        <taxon>Spermatophyta</taxon>
        <taxon>Magnoliopsida</taxon>
        <taxon>eudicotyledons</taxon>
        <taxon>Gunneridae</taxon>
        <taxon>Pentapetalae</taxon>
        <taxon>rosids</taxon>
        <taxon>fabids</taxon>
        <taxon>Fabales</taxon>
        <taxon>Fabaceae</taxon>
        <taxon>Papilionoideae</taxon>
        <taxon>50 kb inversion clade</taxon>
        <taxon>NPAAA clade</taxon>
        <taxon>indigoferoid/millettioid clade</taxon>
        <taxon>Phaseoleae</taxon>
        <taxon>Canavalia</taxon>
    </lineage>
</organism>
<dbReference type="AlphaFoldDB" id="A0AAN9K0G2"/>
<keyword evidence="2" id="KW-1133">Transmembrane helix</keyword>
<reference evidence="3 4" key="1">
    <citation type="submission" date="2024-01" db="EMBL/GenBank/DDBJ databases">
        <title>The genomes of 5 underutilized Papilionoideae crops provide insights into root nodulation and disease resistanc.</title>
        <authorList>
            <person name="Jiang F."/>
        </authorList>
    </citation>
    <scope>NUCLEOTIDE SEQUENCE [LARGE SCALE GENOMIC DNA]</scope>
    <source>
        <strain evidence="3">LVBAO_FW01</strain>
        <tissue evidence="3">Leaves</tissue>
    </source>
</reference>
<feature type="region of interest" description="Disordered" evidence="1">
    <location>
        <begin position="424"/>
        <end position="472"/>
    </location>
</feature>
<dbReference type="EMBL" id="JAYMYQ010000010">
    <property type="protein sequence ID" value="KAK7307769.1"/>
    <property type="molecule type" value="Genomic_DNA"/>
</dbReference>
<feature type="compositionally biased region" description="Polar residues" evidence="1">
    <location>
        <begin position="451"/>
        <end position="465"/>
    </location>
</feature>
<proteinExistence type="predicted"/>
<keyword evidence="2" id="KW-0472">Membrane</keyword>
<dbReference type="Proteomes" id="UP001367508">
    <property type="component" value="Unassembled WGS sequence"/>
</dbReference>
<dbReference type="PANTHER" id="PTHR34059:SF1">
    <property type="entry name" value="EXPRESSED PROTEIN"/>
    <property type="match status" value="1"/>
</dbReference>
<keyword evidence="4" id="KW-1185">Reference proteome</keyword>
<feature type="compositionally biased region" description="Polar residues" evidence="1">
    <location>
        <begin position="180"/>
        <end position="205"/>
    </location>
</feature>
<feature type="transmembrane region" description="Helical" evidence="2">
    <location>
        <begin position="27"/>
        <end position="47"/>
    </location>
</feature>
<protein>
    <submittedName>
        <fullName evidence="3">Uncharacterized protein</fullName>
    </submittedName>
</protein>
<feature type="region of interest" description="Disordered" evidence="1">
    <location>
        <begin position="355"/>
        <end position="409"/>
    </location>
</feature>
<comment type="caution">
    <text evidence="3">The sequence shown here is derived from an EMBL/GenBank/DDBJ whole genome shotgun (WGS) entry which is preliminary data.</text>
</comment>
<feature type="region of interest" description="Disordered" evidence="1">
    <location>
        <begin position="180"/>
        <end position="219"/>
    </location>
</feature>
<evidence type="ECO:0000313" key="4">
    <source>
        <dbReference type="Proteomes" id="UP001367508"/>
    </source>
</evidence>
<feature type="region of interest" description="Disordered" evidence="1">
    <location>
        <begin position="231"/>
        <end position="317"/>
    </location>
</feature>
<dbReference type="Pfam" id="PF05553">
    <property type="entry name" value="DUF761"/>
    <property type="match status" value="1"/>
</dbReference>
<gene>
    <name evidence="3" type="ORF">VNO77_41122</name>
</gene>
<dbReference type="InterPro" id="IPR008480">
    <property type="entry name" value="DUF761_pln"/>
</dbReference>
<evidence type="ECO:0000313" key="3">
    <source>
        <dbReference type="EMBL" id="KAK7307769.1"/>
    </source>
</evidence>
<feature type="compositionally biased region" description="Acidic residues" evidence="1">
    <location>
        <begin position="424"/>
        <end position="435"/>
    </location>
</feature>
<sequence length="507" mass="57555">MEGAIHSTKVEKQRLNVKQNKQEASKFYYHFLYKAFIVGIFLVIFPLFPSQAPEFINQSLLTKNWELLHLLFVGIAISYGLFSRPNDETHKDNNSKFDNAHVVVSRFLQVSSFFEDEAEPLSESESDETRVQTWSVEYHRNKPKVVVAPRHSNFEPQNATSLIIGEKPLLLPVRSLKSRASSDPVSSLTSKSGSQRFSVSRNSNKARNEGEVEGFGSSKVEDKVKKDTVLPSPIPWRSSFSMDQETEFNKVESQTMMKSQKSRSYRPKGVSSPAPSSSSEPLAKNAEDLMKKKGFYKSSFSPPPPPPPPPIFHKSISMKPRSVSFNKEASFEKELKRSFTSERYDLKRRNMGGVDSEIQMKSKGHVENLSMRTYRRREESKEEGKLEEGKQHFMEEATRKSSGYKHASVSEEEKESIFYKIIVESDEESETEDEEVVGRTIQKHGGESTAFGENSNIDTPSTSNGDEGVDVDKQADEFIAKFREQIRLQRIESIKTSARIATRNSSK</sequence>
<evidence type="ECO:0000256" key="2">
    <source>
        <dbReference type="SAM" id="Phobius"/>
    </source>
</evidence>
<accession>A0AAN9K0G2</accession>
<dbReference type="PANTHER" id="PTHR34059">
    <property type="entry name" value="EXPRESSED PROTEIN"/>
    <property type="match status" value="1"/>
</dbReference>
<feature type="compositionally biased region" description="Pro residues" evidence="1">
    <location>
        <begin position="301"/>
        <end position="311"/>
    </location>
</feature>